<name>A0AAW0R622_9PEZI</name>
<dbReference type="AlphaFoldDB" id="A0AAW0R622"/>
<accession>A0AAW0R622</accession>
<proteinExistence type="predicted"/>
<gene>
    <name evidence="1" type="ORF">PG999_001601</name>
</gene>
<dbReference type="EMBL" id="JAQQWP010000002">
    <property type="protein sequence ID" value="KAK8129221.1"/>
    <property type="molecule type" value="Genomic_DNA"/>
</dbReference>
<dbReference type="Proteomes" id="UP001392437">
    <property type="component" value="Unassembled WGS sequence"/>
</dbReference>
<keyword evidence="2" id="KW-1185">Reference proteome</keyword>
<reference evidence="1 2" key="1">
    <citation type="submission" date="2023-01" db="EMBL/GenBank/DDBJ databases">
        <title>Analysis of 21 Apiospora genomes using comparative genomics revels a genus with tremendous synthesis potential of carbohydrate active enzymes and secondary metabolites.</title>
        <authorList>
            <person name="Sorensen T."/>
        </authorList>
    </citation>
    <scope>NUCLEOTIDE SEQUENCE [LARGE SCALE GENOMIC DNA]</scope>
    <source>
        <strain evidence="1 2">CBS 117206</strain>
    </source>
</reference>
<evidence type="ECO:0000313" key="1">
    <source>
        <dbReference type="EMBL" id="KAK8129221.1"/>
    </source>
</evidence>
<evidence type="ECO:0008006" key="3">
    <source>
        <dbReference type="Google" id="ProtNLM"/>
    </source>
</evidence>
<evidence type="ECO:0000313" key="2">
    <source>
        <dbReference type="Proteomes" id="UP001392437"/>
    </source>
</evidence>
<comment type="caution">
    <text evidence="1">The sequence shown here is derived from an EMBL/GenBank/DDBJ whole genome shotgun (WGS) entry which is preliminary data.</text>
</comment>
<organism evidence="1 2">
    <name type="scientific">Apiospora kogelbergensis</name>
    <dbReference type="NCBI Taxonomy" id="1337665"/>
    <lineage>
        <taxon>Eukaryota</taxon>
        <taxon>Fungi</taxon>
        <taxon>Dikarya</taxon>
        <taxon>Ascomycota</taxon>
        <taxon>Pezizomycotina</taxon>
        <taxon>Sordariomycetes</taxon>
        <taxon>Xylariomycetidae</taxon>
        <taxon>Amphisphaeriales</taxon>
        <taxon>Apiosporaceae</taxon>
        <taxon>Apiospora</taxon>
    </lineage>
</organism>
<sequence>MAEPRDICAACARDMIARSDCVCTNGPAGTSKCSRCRKRNLVCFTPTGAAQGNLQALNHERRHLFEHPEPHFICILRTDAARSIPQISSPDTSSTNDKEAA</sequence>
<protein>
    <recommendedName>
        <fullName evidence="3">Zn(2)-C6 fungal-type domain-containing protein</fullName>
    </recommendedName>
</protein>